<reference evidence="2" key="1">
    <citation type="submission" date="2010-06" db="EMBL/GenBank/DDBJ databases">
        <authorList>
            <person name="Jiang H."/>
            <person name="Abraham K."/>
            <person name="Ali S."/>
            <person name="Alsbrooks S.L."/>
            <person name="Anim B.N."/>
            <person name="Anosike U.S."/>
            <person name="Attaway T."/>
            <person name="Bandaranaike D.P."/>
            <person name="Battles P.K."/>
            <person name="Bell S.N."/>
            <person name="Bell A.V."/>
            <person name="Beltran B."/>
            <person name="Bickham C."/>
            <person name="Bustamante Y."/>
            <person name="Caleb T."/>
            <person name="Canada A."/>
            <person name="Cardenas V."/>
            <person name="Carter K."/>
            <person name="Chacko J."/>
            <person name="Chandrabose M.N."/>
            <person name="Chavez D."/>
            <person name="Chavez A."/>
            <person name="Chen L."/>
            <person name="Chu H.-S."/>
            <person name="Claassen K.J."/>
            <person name="Cockrell R."/>
            <person name="Collins M."/>
            <person name="Cooper J.A."/>
            <person name="Cree A."/>
            <person name="Curry S.M."/>
            <person name="Da Y."/>
            <person name="Dao M.D."/>
            <person name="Das B."/>
            <person name="Davila M.-L."/>
            <person name="Davy-Carroll L."/>
            <person name="Denson S."/>
            <person name="Dinh H."/>
            <person name="Ebong V.E."/>
            <person name="Edwards J.R."/>
            <person name="Egan A."/>
            <person name="El-Daye J."/>
            <person name="Escobedo L."/>
            <person name="Fernandez S."/>
            <person name="Fernando P.R."/>
            <person name="Flagg N."/>
            <person name="Forbes L.D."/>
            <person name="Fowler R.G."/>
            <person name="Fu Q."/>
            <person name="Gabisi R.A."/>
            <person name="Ganer J."/>
            <person name="Garbino Pronczuk A."/>
            <person name="Garcia R.M."/>
            <person name="Garner T."/>
            <person name="Garrett T.E."/>
            <person name="Gonzalez D.A."/>
            <person name="Hamid H."/>
            <person name="Hawkins E.S."/>
            <person name="Hirani K."/>
            <person name="Hogues M.E."/>
            <person name="Hollins B."/>
            <person name="Hsiao C.-H."/>
            <person name="Jabil R."/>
            <person name="James M.L."/>
            <person name="Jhangiani S.N."/>
            <person name="Johnson B."/>
            <person name="Johnson Q."/>
            <person name="Joshi V."/>
            <person name="Kalu J.B."/>
            <person name="Kam C."/>
            <person name="Kashfia A."/>
            <person name="Keebler J."/>
            <person name="Kisamo H."/>
            <person name="Kovar C.L."/>
            <person name="Lago L.A."/>
            <person name="Lai C.-Y."/>
            <person name="Laidlaw J."/>
            <person name="Lara F."/>
            <person name="Le T.-K."/>
            <person name="Lee S.L."/>
            <person name="Legall F.H."/>
            <person name="Lemon S.J."/>
            <person name="Lewis L.R."/>
            <person name="Li B."/>
            <person name="Liu Y."/>
            <person name="Liu Y.-S."/>
            <person name="Lopez J."/>
            <person name="Lozado R.J."/>
            <person name="Lu J."/>
            <person name="Madu R.C."/>
            <person name="Maheshwari M."/>
            <person name="Maheshwari R."/>
            <person name="Malloy K."/>
            <person name="Martinez E."/>
            <person name="Mathew T."/>
            <person name="Mercado I.C."/>
            <person name="Mercado C."/>
            <person name="Meyer B."/>
            <person name="Montgomery K."/>
            <person name="Morgan M.B."/>
            <person name="Munidasa M."/>
            <person name="Nazareth L.V."/>
            <person name="Nelson J."/>
            <person name="Ng B.M."/>
            <person name="Nguyen N.B."/>
            <person name="Nguyen P.Q."/>
            <person name="Nguyen T."/>
            <person name="Obregon M."/>
            <person name="Okwuonu G.O."/>
            <person name="Onwere C.G."/>
            <person name="Orozco G."/>
            <person name="Parra A."/>
            <person name="Patel S."/>
            <person name="Patil S."/>
            <person name="Perez A."/>
            <person name="Perez Y."/>
            <person name="Pham C."/>
            <person name="Primus E.L."/>
            <person name="Pu L.-L."/>
            <person name="Puazo M."/>
            <person name="Qin X."/>
            <person name="Quiroz J.B."/>
            <person name="Reese J."/>
            <person name="Richards S."/>
            <person name="Rives C.M."/>
            <person name="Robberts R."/>
            <person name="Ruiz S.J."/>
            <person name="Ruiz M.J."/>
            <person name="Santibanez J."/>
            <person name="Schneider B.W."/>
            <person name="Sisson I."/>
            <person name="Smith M."/>
            <person name="Sodergren E."/>
            <person name="Song X.-Z."/>
            <person name="Song B.B."/>
            <person name="Summersgill H."/>
            <person name="Thelus R."/>
            <person name="Thornton R.D."/>
            <person name="Trejos Z.Y."/>
            <person name="Usmani K."/>
            <person name="Vattathil S."/>
            <person name="Villasana D."/>
            <person name="Walker D.L."/>
            <person name="Wang S."/>
            <person name="Wang K."/>
            <person name="White C.S."/>
            <person name="Williams A.C."/>
            <person name="Williamson J."/>
            <person name="Wilson K."/>
            <person name="Woghiren I.O."/>
            <person name="Woodworth J.R."/>
            <person name="Worley K.C."/>
            <person name="Wright R.A."/>
            <person name="Wu W."/>
            <person name="Young L."/>
            <person name="Zhang L."/>
            <person name="Zhang J."/>
            <person name="Zhu Y."/>
            <person name="Muzny D.M."/>
            <person name="Weinstock G."/>
            <person name="Gibbs R.A."/>
        </authorList>
    </citation>
    <scope>NUCLEOTIDE SEQUENCE [LARGE SCALE GENOMIC DNA]</scope>
    <source>
        <strain evidence="2">LSR1</strain>
    </source>
</reference>
<dbReference type="KEGG" id="api:100569960"/>
<evidence type="ECO:0000313" key="2">
    <source>
        <dbReference type="Proteomes" id="UP000007819"/>
    </source>
</evidence>
<dbReference type="AlphaFoldDB" id="A0A8R2NMP2"/>
<evidence type="ECO:0000313" key="1">
    <source>
        <dbReference type="EnsemblMetazoa" id="XP_029342062.1"/>
    </source>
</evidence>
<organism evidence="1 2">
    <name type="scientific">Acyrthosiphon pisum</name>
    <name type="common">Pea aphid</name>
    <dbReference type="NCBI Taxonomy" id="7029"/>
    <lineage>
        <taxon>Eukaryota</taxon>
        <taxon>Metazoa</taxon>
        <taxon>Ecdysozoa</taxon>
        <taxon>Arthropoda</taxon>
        <taxon>Hexapoda</taxon>
        <taxon>Insecta</taxon>
        <taxon>Pterygota</taxon>
        <taxon>Neoptera</taxon>
        <taxon>Paraneoptera</taxon>
        <taxon>Hemiptera</taxon>
        <taxon>Sternorrhyncha</taxon>
        <taxon>Aphidomorpha</taxon>
        <taxon>Aphidoidea</taxon>
        <taxon>Aphididae</taxon>
        <taxon>Macrosiphini</taxon>
        <taxon>Acyrthosiphon</taxon>
    </lineage>
</organism>
<reference evidence="1" key="2">
    <citation type="submission" date="2022-06" db="UniProtKB">
        <authorList>
            <consortium name="EnsemblMetazoa"/>
        </authorList>
    </citation>
    <scope>IDENTIFICATION</scope>
</reference>
<dbReference type="Proteomes" id="UP000007819">
    <property type="component" value="Chromosome A1"/>
</dbReference>
<dbReference type="GeneID" id="100569960"/>
<protein>
    <submittedName>
        <fullName evidence="1">Uncharacterized protein</fullName>
    </submittedName>
</protein>
<dbReference type="RefSeq" id="XP_029342062.1">
    <property type="nucleotide sequence ID" value="XM_029486202.1"/>
</dbReference>
<accession>A0A8R2NMP2</accession>
<keyword evidence="2" id="KW-1185">Reference proteome</keyword>
<sequence>MKTLKADFYLHKTKVYYDKSFELFYEIKRPLESLEVLGKMIILDMRFIDGICHDQHVKSILKTLGKCDAVFLMFLENKDTMRYSPCTDQIEELVIKGELNFEMKKLHFSKMLKENVCKLLKCMIKMAMTKTSEWLAEKEDELKTIYHLLLRNTVGDNDYSQLMVAVKQLSRFSDD</sequence>
<proteinExistence type="predicted"/>
<name>A0A8R2NMP2_ACYPI</name>
<dbReference type="EnsemblMetazoa" id="XM_029486202.1">
    <property type="protein sequence ID" value="XP_029342062.1"/>
    <property type="gene ID" value="LOC100569960"/>
</dbReference>